<protein>
    <submittedName>
        <fullName evidence="3">Alpha/beta hydrolase fold</fullName>
    </submittedName>
</protein>
<dbReference type="SUPFAM" id="SSF53474">
    <property type="entry name" value="alpha/beta-Hydrolases"/>
    <property type="match status" value="1"/>
</dbReference>
<dbReference type="Gene3D" id="3.40.50.1820">
    <property type="entry name" value="alpha/beta hydrolase"/>
    <property type="match status" value="1"/>
</dbReference>
<dbReference type="PANTHER" id="PTHR43798">
    <property type="entry name" value="MONOACYLGLYCEROL LIPASE"/>
    <property type="match status" value="1"/>
</dbReference>
<dbReference type="RefSeq" id="WP_012277991.1">
    <property type="nucleotide sequence ID" value="NC_010334.1"/>
</dbReference>
<keyword evidence="1" id="KW-0472">Membrane</keyword>
<dbReference type="InterPro" id="IPR029058">
    <property type="entry name" value="AB_hydrolase_fold"/>
</dbReference>
<dbReference type="AlphaFoldDB" id="B0TNF0"/>
<dbReference type="EMBL" id="CP000931">
    <property type="protein sequence ID" value="ABZ77464.1"/>
    <property type="molecule type" value="Genomic_DNA"/>
</dbReference>
<dbReference type="GO" id="GO:0016787">
    <property type="term" value="F:hydrolase activity"/>
    <property type="evidence" value="ECO:0007669"/>
    <property type="project" value="UniProtKB-KW"/>
</dbReference>
<proteinExistence type="predicted"/>
<evidence type="ECO:0000313" key="3">
    <source>
        <dbReference type="EMBL" id="ABZ77464.1"/>
    </source>
</evidence>
<evidence type="ECO:0000256" key="1">
    <source>
        <dbReference type="SAM" id="Phobius"/>
    </source>
</evidence>
<dbReference type="HOGENOM" id="CLU_068615_0_0_6"/>
<dbReference type="Pfam" id="PF12146">
    <property type="entry name" value="Hydrolase_4"/>
    <property type="match status" value="1"/>
</dbReference>
<dbReference type="InterPro" id="IPR022742">
    <property type="entry name" value="Hydrolase_4"/>
</dbReference>
<dbReference type="GO" id="GO:0016020">
    <property type="term" value="C:membrane"/>
    <property type="evidence" value="ECO:0007669"/>
    <property type="project" value="TreeGrafter"/>
</dbReference>
<sequence>MDKVFLDVLNFIFISAAIYFSIASICIVFGKRSKRSSTQNNLAFDELASDKSATDYTKLPQLKSYQTRDGKRLPYRHYDAKSDKVVVFLHGSGWHSQYLFPLTDFLSSEGLAQVYTPDLRGHGQAPERRGDVDYIDQLEDDLADFIELIKTEHPDCKLIVAGHSSGGGLAVRFAGSRYGKRVDAYVLLSPYLKYNAPIMRPNSGGWAAPHTLRIVGLTMLNNIGIHQFDYVIAIDFNMPQEFRNGTETLSYTHRLNTAFAPRNYKQDLCAITQPLLVLVGTADEAFIAEQFEPVFSQYTSAQVTLLPDVTHMGVVVNPAVRPILRQWFENLHV</sequence>
<evidence type="ECO:0000313" key="4">
    <source>
        <dbReference type="Proteomes" id="UP000001317"/>
    </source>
</evidence>
<gene>
    <name evidence="3" type="ordered locus">Shal_2915</name>
</gene>
<dbReference type="eggNOG" id="COG2267">
    <property type="taxonomic scope" value="Bacteria"/>
</dbReference>
<reference evidence="3" key="1">
    <citation type="submission" date="2008-01" db="EMBL/GenBank/DDBJ databases">
        <title>Complete sequence of Shewanella halifaxensis HAW-EB4.</title>
        <authorList>
            <consortium name="US DOE Joint Genome Institute"/>
            <person name="Copeland A."/>
            <person name="Lucas S."/>
            <person name="Lapidus A."/>
            <person name="Glavina del Rio T."/>
            <person name="Dalin E."/>
            <person name="Tice H."/>
            <person name="Bruce D."/>
            <person name="Goodwin L."/>
            <person name="Pitluck S."/>
            <person name="Sims D."/>
            <person name="Brettin T."/>
            <person name="Detter J.C."/>
            <person name="Han C."/>
            <person name="Kuske C.R."/>
            <person name="Schmutz J."/>
            <person name="Larimer F."/>
            <person name="Land M."/>
            <person name="Hauser L."/>
            <person name="Kyrpides N."/>
            <person name="Kim E."/>
            <person name="Zhao J.-S."/>
            <person name="Richardson P."/>
        </authorList>
    </citation>
    <scope>NUCLEOTIDE SEQUENCE [LARGE SCALE GENOMIC DNA]</scope>
    <source>
        <strain evidence="3">HAW-EB4</strain>
    </source>
</reference>
<feature type="transmembrane region" description="Helical" evidence="1">
    <location>
        <begin position="12"/>
        <end position="30"/>
    </location>
</feature>
<dbReference type="PANTHER" id="PTHR43798:SF33">
    <property type="entry name" value="HYDROLASE, PUTATIVE (AFU_ORTHOLOGUE AFUA_2G14860)-RELATED"/>
    <property type="match status" value="1"/>
</dbReference>
<dbReference type="Proteomes" id="UP000001317">
    <property type="component" value="Chromosome"/>
</dbReference>
<keyword evidence="3" id="KW-0378">Hydrolase</keyword>
<dbReference type="OrthoDB" id="9808398at2"/>
<name>B0TNF0_SHEHH</name>
<evidence type="ECO:0000259" key="2">
    <source>
        <dbReference type="Pfam" id="PF12146"/>
    </source>
</evidence>
<keyword evidence="1" id="KW-1133">Transmembrane helix</keyword>
<feature type="domain" description="Serine aminopeptidase S33" evidence="2">
    <location>
        <begin position="81"/>
        <end position="304"/>
    </location>
</feature>
<accession>B0TNF0</accession>
<keyword evidence="1" id="KW-0812">Transmembrane</keyword>
<keyword evidence="4" id="KW-1185">Reference proteome</keyword>
<dbReference type="InterPro" id="IPR050266">
    <property type="entry name" value="AB_hydrolase_sf"/>
</dbReference>
<organism evidence="3 4">
    <name type="scientific">Shewanella halifaxensis (strain HAW-EB4)</name>
    <dbReference type="NCBI Taxonomy" id="458817"/>
    <lineage>
        <taxon>Bacteria</taxon>
        <taxon>Pseudomonadati</taxon>
        <taxon>Pseudomonadota</taxon>
        <taxon>Gammaproteobacteria</taxon>
        <taxon>Alteromonadales</taxon>
        <taxon>Shewanellaceae</taxon>
        <taxon>Shewanella</taxon>
    </lineage>
</organism>
<dbReference type="STRING" id="458817.Shal_2915"/>
<dbReference type="KEGG" id="shl:Shal_2915"/>